<reference evidence="2 3" key="1">
    <citation type="submission" date="2024-02" db="EMBL/GenBank/DDBJ databases">
        <title>High-quality chromosome-scale genome assembly of Pensacola bahiagrass (Paspalum notatum Flugge var. saurae).</title>
        <authorList>
            <person name="Vega J.M."/>
            <person name="Podio M."/>
            <person name="Orjuela J."/>
            <person name="Siena L.A."/>
            <person name="Pessino S.C."/>
            <person name="Combes M.C."/>
            <person name="Mariac C."/>
            <person name="Albertini E."/>
            <person name="Pupilli F."/>
            <person name="Ortiz J.P.A."/>
            <person name="Leblanc O."/>
        </authorList>
    </citation>
    <scope>NUCLEOTIDE SEQUENCE [LARGE SCALE GENOMIC DNA]</scope>
    <source>
        <strain evidence="2">R1</strain>
        <tissue evidence="2">Leaf</tissue>
    </source>
</reference>
<organism evidence="2 3">
    <name type="scientific">Paspalum notatum var. saurae</name>
    <dbReference type="NCBI Taxonomy" id="547442"/>
    <lineage>
        <taxon>Eukaryota</taxon>
        <taxon>Viridiplantae</taxon>
        <taxon>Streptophyta</taxon>
        <taxon>Embryophyta</taxon>
        <taxon>Tracheophyta</taxon>
        <taxon>Spermatophyta</taxon>
        <taxon>Magnoliopsida</taxon>
        <taxon>Liliopsida</taxon>
        <taxon>Poales</taxon>
        <taxon>Poaceae</taxon>
        <taxon>PACMAD clade</taxon>
        <taxon>Panicoideae</taxon>
        <taxon>Andropogonodae</taxon>
        <taxon>Paspaleae</taxon>
        <taxon>Paspalinae</taxon>
        <taxon>Paspalum</taxon>
    </lineage>
</organism>
<dbReference type="Pfam" id="PF00078">
    <property type="entry name" value="RVT_1"/>
    <property type="match status" value="1"/>
</dbReference>
<evidence type="ECO:0000313" key="2">
    <source>
        <dbReference type="EMBL" id="WVZ93021.1"/>
    </source>
</evidence>
<dbReference type="InterPro" id="IPR052343">
    <property type="entry name" value="Retrotransposon-Effector_Assoc"/>
</dbReference>
<evidence type="ECO:0000313" key="3">
    <source>
        <dbReference type="Proteomes" id="UP001341281"/>
    </source>
</evidence>
<dbReference type="EMBL" id="CP144753">
    <property type="protein sequence ID" value="WVZ93021.1"/>
    <property type="molecule type" value="Genomic_DNA"/>
</dbReference>
<accession>A0AAQ3XB01</accession>
<name>A0AAQ3XB01_PASNO</name>
<sequence length="289" mass="33313">CQDAVIVEQYRPICLLNVSFKIFTKIATSRLNKVAQKVIRPSQTAFLPDRFILEGATVLHETLHEMHITKLSGVIFKNERILTFVVPIGPTFYLCGSVAVKVNSKIGRYFQTKKGLRQGDPFSPILFNLVVDMLAIYIARVKEDGQLQGLIPDLIDDGLSILIVSRRSSGSKKFKDFALRLKINFHKSELYCFRKAYDRVDQYSQFLGCGSENGEEHFQKKLRSKTSIVWWEISVDKFCFEQSGYQGDNHRKKYRLTKWGLGILNLEAQNACLFIKWLYKLINEDGIWQ</sequence>
<dbReference type="AlphaFoldDB" id="A0AAQ3XB01"/>
<dbReference type="SUPFAM" id="SSF56672">
    <property type="entry name" value="DNA/RNA polymerases"/>
    <property type="match status" value="1"/>
</dbReference>
<proteinExistence type="predicted"/>
<protein>
    <recommendedName>
        <fullName evidence="1">Reverse transcriptase domain-containing protein</fullName>
    </recommendedName>
</protein>
<keyword evidence="3" id="KW-1185">Reference proteome</keyword>
<dbReference type="PANTHER" id="PTHR46890">
    <property type="entry name" value="NON-LTR RETROLELEMENT REVERSE TRANSCRIPTASE-LIKE PROTEIN-RELATED"/>
    <property type="match status" value="1"/>
</dbReference>
<feature type="domain" description="Reverse transcriptase" evidence="1">
    <location>
        <begin position="8"/>
        <end position="134"/>
    </location>
</feature>
<dbReference type="InterPro" id="IPR000477">
    <property type="entry name" value="RT_dom"/>
</dbReference>
<dbReference type="Proteomes" id="UP001341281">
    <property type="component" value="Chromosome 09"/>
</dbReference>
<dbReference type="InterPro" id="IPR043502">
    <property type="entry name" value="DNA/RNA_pol_sf"/>
</dbReference>
<dbReference type="PANTHER" id="PTHR46890:SF41">
    <property type="entry name" value="RNA BINDING _ RNA-DIRECTED DNA POLYMERASE"/>
    <property type="match status" value="1"/>
</dbReference>
<gene>
    <name evidence="2" type="ORF">U9M48_039044</name>
</gene>
<evidence type="ECO:0000259" key="1">
    <source>
        <dbReference type="Pfam" id="PF00078"/>
    </source>
</evidence>
<feature type="non-terminal residue" evidence="2">
    <location>
        <position position="1"/>
    </location>
</feature>